<evidence type="ECO:0000256" key="4">
    <source>
        <dbReference type="ARBA" id="ARBA00022968"/>
    </source>
</evidence>
<keyword evidence="7" id="KW-0732">Signal</keyword>
<evidence type="ECO:0000256" key="2">
    <source>
        <dbReference type="ARBA" id="ARBA00007727"/>
    </source>
</evidence>
<feature type="domain" description="Trichome birefringence-like C-terminal" evidence="8">
    <location>
        <begin position="87"/>
        <end position="311"/>
    </location>
</feature>
<evidence type="ECO:0000313" key="11">
    <source>
        <dbReference type="Proteomes" id="UP001187471"/>
    </source>
</evidence>
<feature type="signal peptide" evidence="7">
    <location>
        <begin position="1"/>
        <end position="26"/>
    </location>
</feature>
<evidence type="ECO:0000256" key="3">
    <source>
        <dbReference type="ARBA" id="ARBA00022692"/>
    </source>
</evidence>
<dbReference type="InterPro" id="IPR026057">
    <property type="entry name" value="TBL_C"/>
</dbReference>
<feature type="domain" description="Trichome birefringence-like N-terminal" evidence="9">
    <location>
        <begin position="35"/>
        <end position="86"/>
    </location>
</feature>
<dbReference type="PANTHER" id="PTHR32285:SF149">
    <property type="entry name" value="TRICHOME BIREFRINGENCE-LIKE N-TERMINAL DOMAIN-CONTAINING PROTEIN"/>
    <property type="match status" value="1"/>
</dbReference>
<evidence type="ECO:0000259" key="9">
    <source>
        <dbReference type="Pfam" id="PF14416"/>
    </source>
</evidence>
<dbReference type="Pfam" id="PF13839">
    <property type="entry name" value="PC-Esterase"/>
    <property type="match status" value="1"/>
</dbReference>
<sequence length="344" mass="40208">MGGSVHTAVATAVLVVIPFLIDQIHGDDNHGMRCCDLFEGRWVFDDSYPLYNSTDCPFIERPFDCQKNGRPDKLYLKYRRQPTSCNLPRFNGRDFLWRFRRKSIMFVGDSLSLNQWQSLTCMLHTTVPHVTYSLARSNSLSTFKFLVYNVTVKFSRKPFLVDIVNETNGRALVLDSIQSGERWKGIDTLIFSTWHWWLHTDRKQPWDFIKLANHTYKDMDRLVAFKRGLRTWAIWVDSNVDPNKTNVFFQGVSPDHDNAKIWGEMNSRGCWRQQRPLFGSIYPGGPHPAEAVVAKVLRKMAYPVLLLNTNNHIVPVEDRWTSFQLWLRRVTRSRLQPLVSCWSY</sequence>
<protein>
    <recommendedName>
        <fullName evidence="12">Trichome birefringence-like N-terminal domain-containing protein</fullName>
    </recommendedName>
</protein>
<name>A0AA88QIK8_9ASTE</name>
<proteinExistence type="inferred from homology"/>
<dbReference type="GO" id="GO:0016413">
    <property type="term" value="F:O-acetyltransferase activity"/>
    <property type="evidence" value="ECO:0007669"/>
    <property type="project" value="InterPro"/>
</dbReference>
<evidence type="ECO:0000256" key="7">
    <source>
        <dbReference type="SAM" id="SignalP"/>
    </source>
</evidence>
<reference evidence="10" key="1">
    <citation type="submission" date="2022-12" db="EMBL/GenBank/DDBJ databases">
        <title>Draft genome assemblies for two species of Escallonia (Escalloniales).</title>
        <authorList>
            <person name="Chanderbali A."/>
            <person name="Dervinis C."/>
            <person name="Anghel I."/>
            <person name="Soltis D."/>
            <person name="Soltis P."/>
            <person name="Zapata F."/>
        </authorList>
    </citation>
    <scope>NUCLEOTIDE SEQUENCE</scope>
    <source>
        <strain evidence="10">UCBG92.1500</strain>
        <tissue evidence="10">Leaf</tissue>
    </source>
</reference>
<keyword evidence="11" id="KW-1185">Reference proteome</keyword>
<evidence type="ECO:0000256" key="6">
    <source>
        <dbReference type="ARBA" id="ARBA00023136"/>
    </source>
</evidence>
<dbReference type="Pfam" id="PF14416">
    <property type="entry name" value="PMR5N"/>
    <property type="match status" value="1"/>
</dbReference>
<accession>A0AA88QIK8</accession>
<comment type="caution">
    <text evidence="10">The sequence shown here is derived from an EMBL/GenBank/DDBJ whole genome shotgun (WGS) entry which is preliminary data.</text>
</comment>
<evidence type="ECO:0000259" key="8">
    <source>
        <dbReference type="Pfam" id="PF13839"/>
    </source>
</evidence>
<organism evidence="10 11">
    <name type="scientific">Escallonia rubra</name>
    <dbReference type="NCBI Taxonomy" id="112253"/>
    <lineage>
        <taxon>Eukaryota</taxon>
        <taxon>Viridiplantae</taxon>
        <taxon>Streptophyta</taxon>
        <taxon>Embryophyta</taxon>
        <taxon>Tracheophyta</taxon>
        <taxon>Spermatophyta</taxon>
        <taxon>Magnoliopsida</taxon>
        <taxon>eudicotyledons</taxon>
        <taxon>Gunneridae</taxon>
        <taxon>Pentapetalae</taxon>
        <taxon>asterids</taxon>
        <taxon>campanulids</taxon>
        <taxon>Escalloniales</taxon>
        <taxon>Escalloniaceae</taxon>
        <taxon>Escallonia</taxon>
    </lineage>
</organism>
<evidence type="ECO:0008006" key="12">
    <source>
        <dbReference type="Google" id="ProtNLM"/>
    </source>
</evidence>
<gene>
    <name evidence="10" type="ORF">RJ640_018422</name>
</gene>
<dbReference type="AlphaFoldDB" id="A0AA88QIK8"/>
<keyword evidence="5" id="KW-1133">Transmembrane helix</keyword>
<evidence type="ECO:0000256" key="1">
    <source>
        <dbReference type="ARBA" id="ARBA00004167"/>
    </source>
</evidence>
<evidence type="ECO:0000256" key="5">
    <source>
        <dbReference type="ARBA" id="ARBA00022989"/>
    </source>
</evidence>
<dbReference type="EMBL" id="JAVXUO010002755">
    <property type="protein sequence ID" value="KAK2970102.1"/>
    <property type="molecule type" value="Genomic_DNA"/>
</dbReference>
<comment type="subcellular location">
    <subcellularLocation>
        <location evidence="1">Membrane</location>
        <topology evidence="1">Single-pass membrane protein</topology>
    </subcellularLocation>
</comment>
<keyword evidence="6" id="KW-0472">Membrane</keyword>
<dbReference type="Proteomes" id="UP001187471">
    <property type="component" value="Unassembled WGS sequence"/>
</dbReference>
<keyword evidence="4" id="KW-0735">Signal-anchor</keyword>
<feature type="chain" id="PRO_5041636187" description="Trichome birefringence-like N-terminal domain-containing protein" evidence="7">
    <location>
        <begin position="27"/>
        <end position="344"/>
    </location>
</feature>
<dbReference type="GO" id="GO:0005794">
    <property type="term" value="C:Golgi apparatus"/>
    <property type="evidence" value="ECO:0007669"/>
    <property type="project" value="TreeGrafter"/>
</dbReference>
<evidence type="ECO:0000313" key="10">
    <source>
        <dbReference type="EMBL" id="KAK2970102.1"/>
    </source>
</evidence>
<dbReference type="InterPro" id="IPR025846">
    <property type="entry name" value="TBL_N"/>
</dbReference>
<dbReference type="PANTHER" id="PTHR32285">
    <property type="entry name" value="PROTEIN TRICHOME BIREFRINGENCE-LIKE 9-RELATED"/>
    <property type="match status" value="1"/>
</dbReference>
<keyword evidence="3" id="KW-0812">Transmembrane</keyword>
<dbReference type="GO" id="GO:0016020">
    <property type="term" value="C:membrane"/>
    <property type="evidence" value="ECO:0007669"/>
    <property type="project" value="UniProtKB-SubCell"/>
</dbReference>
<comment type="similarity">
    <text evidence="2">Belongs to the PC-esterase family. TBL subfamily.</text>
</comment>
<dbReference type="InterPro" id="IPR029962">
    <property type="entry name" value="TBL"/>
</dbReference>